<protein>
    <submittedName>
        <fullName evidence="1">Uncharacterized protein</fullName>
    </submittedName>
</protein>
<name>A0A383DIB1_9ZZZZ</name>
<sequence>AEQLSVRYWDALDPHNRVALAVMSIRADDAAPFWRICNSRNRVLGKKD</sequence>
<dbReference type="AlphaFoldDB" id="A0A383DIB1"/>
<proteinExistence type="predicted"/>
<reference evidence="1" key="1">
    <citation type="submission" date="2018-05" db="EMBL/GenBank/DDBJ databases">
        <authorList>
            <person name="Lanie J.A."/>
            <person name="Ng W.-L."/>
            <person name="Kazmierczak K.M."/>
            <person name="Andrzejewski T.M."/>
            <person name="Davidsen T.M."/>
            <person name="Wayne K.J."/>
            <person name="Tettelin H."/>
            <person name="Glass J.I."/>
            <person name="Rusch D."/>
            <person name="Podicherti R."/>
            <person name="Tsui H.-C.T."/>
            <person name="Winkler M.E."/>
        </authorList>
    </citation>
    <scope>NUCLEOTIDE SEQUENCE</scope>
</reference>
<organism evidence="1">
    <name type="scientific">marine metagenome</name>
    <dbReference type="NCBI Taxonomy" id="408172"/>
    <lineage>
        <taxon>unclassified sequences</taxon>
        <taxon>metagenomes</taxon>
        <taxon>ecological metagenomes</taxon>
    </lineage>
</organism>
<gene>
    <name evidence="1" type="ORF">METZ01_LOCUS496907</name>
</gene>
<accession>A0A383DIB1</accession>
<evidence type="ECO:0000313" key="1">
    <source>
        <dbReference type="EMBL" id="SVE44053.1"/>
    </source>
</evidence>
<feature type="non-terminal residue" evidence="1">
    <location>
        <position position="1"/>
    </location>
</feature>
<dbReference type="EMBL" id="UINC01217451">
    <property type="protein sequence ID" value="SVE44053.1"/>
    <property type="molecule type" value="Genomic_DNA"/>
</dbReference>